<keyword evidence="3" id="KW-1185">Reference proteome</keyword>
<dbReference type="EMBL" id="KL224615">
    <property type="protein sequence ID" value="KFW61951.1"/>
    <property type="molecule type" value="Genomic_DNA"/>
</dbReference>
<name>A0A093NCL9_PYGAD</name>
<feature type="region of interest" description="Disordered" evidence="1">
    <location>
        <begin position="1"/>
        <end position="22"/>
    </location>
</feature>
<evidence type="ECO:0000256" key="1">
    <source>
        <dbReference type="SAM" id="MobiDB-lite"/>
    </source>
</evidence>
<evidence type="ECO:0000313" key="3">
    <source>
        <dbReference type="Proteomes" id="UP000054081"/>
    </source>
</evidence>
<proteinExistence type="predicted"/>
<organism evidence="2 3">
    <name type="scientific">Pygoscelis adeliae</name>
    <name type="common">Adelie penguin</name>
    <dbReference type="NCBI Taxonomy" id="9238"/>
    <lineage>
        <taxon>Eukaryota</taxon>
        <taxon>Metazoa</taxon>
        <taxon>Chordata</taxon>
        <taxon>Craniata</taxon>
        <taxon>Vertebrata</taxon>
        <taxon>Euteleostomi</taxon>
        <taxon>Archelosauria</taxon>
        <taxon>Archosauria</taxon>
        <taxon>Dinosauria</taxon>
        <taxon>Saurischia</taxon>
        <taxon>Theropoda</taxon>
        <taxon>Coelurosauria</taxon>
        <taxon>Aves</taxon>
        <taxon>Neognathae</taxon>
        <taxon>Neoaves</taxon>
        <taxon>Aequornithes</taxon>
        <taxon>Sphenisciformes</taxon>
        <taxon>Spheniscidae</taxon>
        <taxon>Pygoscelis</taxon>
    </lineage>
</organism>
<evidence type="ECO:0000313" key="2">
    <source>
        <dbReference type="EMBL" id="KFW61951.1"/>
    </source>
</evidence>
<protein>
    <submittedName>
        <fullName evidence="2">Uncharacterized protein</fullName>
    </submittedName>
</protein>
<dbReference type="AlphaFoldDB" id="A0A093NCL9"/>
<feature type="non-terminal residue" evidence="2">
    <location>
        <position position="212"/>
    </location>
</feature>
<dbReference type="STRING" id="9238.A0A093NCL9"/>
<accession>A0A093NCL9</accession>
<sequence length="212" mass="23663">MRPVIKTETTDDGQGGGAPQITTRTVPYSAAEMSKIQEKYTRLAQETETEYVWRVSLTGGDRILLSEDEAQGYWGPGVFLTTDDPRESWSLTQRAAYWAGGLDPLERGDPVCIETPTTNHLIESLQKAACLQLMHDRRLVPQQPSPMLLIANPDRMTPLIRGLPDSLKLYAVQLQDRLRDALAPRGGRRARGGPMTWGEVAQELINYGRRMG</sequence>
<dbReference type="Proteomes" id="UP000054081">
    <property type="component" value="Unassembled WGS sequence"/>
</dbReference>
<reference evidence="2 3" key="1">
    <citation type="submission" date="2014-04" db="EMBL/GenBank/DDBJ databases">
        <title>Genome evolution of avian class.</title>
        <authorList>
            <person name="Zhang G."/>
            <person name="Li C."/>
        </authorList>
    </citation>
    <scope>NUCLEOTIDE SEQUENCE [LARGE SCALE GENOMIC DNA]</scope>
    <source>
        <strain evidence="2">BGI_AS28</strain>
    </source>
</reference>
<gene>
    <name evidence="2" type="ORF">AS28_02543</name>
</gene>